<feature type="transmembrane region" description="Helical" evidence="7">
    <location>
        <begin position="69"/>
        <end position="94"/>
    </location>
</feature>
<dbReference type="GO" id="GO:0005886">
    <property type="term" value="C:plasma membrane"/>
    <property type="evidence" value="ECO:0007669"/>
    <property type="project" value="UniProtKB-SubCell"/>
</dbReference>
<dbReference type="Gene3D" id="1.10.3720.10">
    <property type="entry name" value="MetI-like"/>
    <property type="match status" value="1"/>
</dbReference>
<evidence type="ECO:0000313" key="9">
    <source>
        <dbReference type="EMBL" id="SET71770.1"/>
    </source>
</evidence>
<dbReference type="EMBL" id="FOIM01000012">
    <property type="protein sequence ID" value="SET71770.1"/>
    <property type="molecule type" value="Genomic_DNA"/>
</dbReference>
<feature type="transmembrane region" description="Helical" evidence="7">
    <location>
        <begin position="106"/>
        <end position="127"/>
    </location>
</feature>
<dbReference type="GO" id="GO:0055085">
    <property type="term" value="P:transmembrane transport"/>
    <property type="evidence" value="ECO:0007669"/>
    <property type="project" value="InterPro"/>
</dbReference>
<accession>A0A1I0GKN4</accession>
<sequence length="292" mass="32524">MERKSVRTGYLLLLPSVILIAALIVYPAVNTIYQSFFDIRTQTAALGPKFVGMKNYIRAFHDEHFWDTMWWTVAFTGVSVFIELVIGLGLALVMKKNIPGQGIIRTAILVPWAIPTVVSGIIWTQFFSQNGLVNYIMQVMNLAKEPLNWLGNEWLARLSILVADIWKNTPYMSLLLLSGLLTISTDYYEAAQLDGAGKWQQFKCITLPLIKSTMSVTVLFRIISAMRVYDLIVAMTGGGPAGRTETVSMYAVNTYFTYGNTGYGATLSVLMLLLSVVISLFFVDSLKTRGSV</sequence>
<evidence type="ECO:0000256" key="5">
    <source>
        <dbReference type="ARBA" id="ARBA00022989"/>
    </source>
</evidence>
<comment type="similarity">
    <text evidence="7">Belongs to the binding-protein-dependent transport system permease family.</text>
</comment>
<proteinExistence type="inferred from homology"/>
<dbReference type="PANTHER" id="PTHR43005">
    <property type="entry name" value="BLR7065 PROTEIN"/>
    <property type="match status" value="1"/>
</dbReference>
<evidence type="ECO:0000256" key="4">
    <source>
        <dbReference type="ARBA" id="ARBA00022692"/>
    </source>
</evidence>
<evidence type="ECO:0000313" key="10">
    <source>
        <dbReference type="Proteomes" id="UP000198508"/>
    </source>
</evidence>
<evidence type="ECO:0000256" key="6">
    <source>
        <dbReference type="ARBA" id="ARBA00023136"/>
    </source>
</evidence>
<dbReference type="SUPFAM" id="SSF161098">
    <property type="entry name" value="MetI-like"/>
    <property type="match status" value="1"/>
</dbReference>
<protein>
    <submittedName>
        <fullName evidence="9">Carbohydrate ABC transporter membrane protein 1, CUT1 family</fullName>
    </submittedName>
</protein>
<comment type="subcellular location">
    <subcellularLocation>
        <location evidence="1 7">Cell membrane</location>
        <topology evidence="1 7">Multi-pass membrane protein</topology>
    </subcellularLocation>
</comment>
<feature type="domain" description="ABC transmembrane type-1" evidence="8">
    <location>
        <begin position="69"/>
        <end position="282"/>
    </location>
</feature>
<dbReference type="Proteomes" id="UP000198508">
    <property type="component" value="Unassembled WGS sequence"/>
</dbReference>
<evidence type="ECO:0000256" key="2">
    <source>
        <dbReference type="ARBA" id="ARBA00022448"/>
    </source>
</evidence>
<dbReference type="CDD" id="cd06261">
    <property type="entry name" value="TM_PBP2"/>
    <property type="match status" value="1"/>
</dbReference>
<organism evidence="9 10">
    <name type="scientific">Enterocloster lavalensis</name>
    <dbReference type="NCBI Taxonomy" id="460384"/>
    <lineage>
        <taxon>Bacteria</taxon>
        <taxon>Bacillati</taxon>
        <taxon>Bacillota</taxon>
        <taxon>Clostridia</taxon>
        <taxon>Lachnospirales</taxon>
        <taxon>Lachnospiraceae</taxon>
        <taxon>Enterocloster</taxon>
    </lineage>
</organism>
<reference evidence="10" key="1">
    <citation type="submission" date="2016-10" db="EMBL/GenBank/DDBJ databases">
        <authorList>
            <person name="Varghese N."/>
            <person name="Submissions S."/>
        </authorList>
    </citation>
    <scope>NUCLEOTIDE SEQUENCE [LARGE SCALE GENOMIC DNA]</scope>
    <source>
        <strain evidence="10">NLAE-zl-G277</strain>
    </source>
</reference>
<evidence type="ECO:0000256" key="1">
    <source>
        <dbReference type="ARBA" id="ARBA00004651"/>
    </source>
</evidence>
<evidence type="ECO:0000259" key="8">
    <source>
        <dbReference type="PROSITE" id="PS50928"/>
    </source>
</evidence>
<dbReference type="PROSITE" id="PS50928">
    <property type="entry name" value="ABC_TM1"/>
    <property type="match status" value="1"/>
</dbReference>
<feature type="transmembrane region" description="Helical" evidence="7">
    <location>
        <begin position="9"/>
        <end position="29"/>
    </location>
</feature>
<keyword evidence="6 7" id="KW-0472">Membrane</keyword>
<dbReference type="RefSeq" id="WP_092364263.1">
    <property type="nucleotide sequence ID" value="NZ_CABJCG010000027.1"/>
</dbReference>
<name>A0A1I0GKN4_9FIRM</name>
<dbReference type="PANTHER" id="PTHR43005:SF2">
    <property type="entry name" value="INTEGRAL MEMBRANE SUGAR TRANSPORT PROTEIN"/>
    <property type="match status" value="1"/>
</dbReference>
<evidence type="ECO:0000256" key="7">
    <source>
        <dbReference type="RuleBase" id="RU363032"/>
    </source>
</evidence>
<dbReference type="Pfam" id="PF00528">
    <property type="entry name" value="BPD_transp_1"/>
    <property type="match status" value="1"/>
</dbReference>
<dbReference type="AlphaFoldDB" id="A0A1I0GKN4"/>
<evidence type="ECO:0000256" key="3">
    <source>
        <dbReference type="ARBA" id="ARBA00022475"/>
    </source>
</evidence>
<keyword evidence="4 7" id="KW-0812">Transmembrane</keyword>
<dbReference type="InterPro" id="IPR035906">
    <property type="entry name" value="MetI-like_sf"/>
</dbReference>
<keyword evidence="5 7" id="KW-1133">Transmembrane helix</keyword>
<keyword evidence="2 7" id="KW-0813">Transport</keyword>
<keyword evidence="10" id="KW-1185">Reference proteome</keyword>
<feature type="transmembrane region" description="Helical" evidence="7">
    <location>
        <begin position="263"/>
        <end position="283"/>
    </location>
</feature>
<keyword evidence="3" id="KW-1003">Cell membrane</keyword>
<dbReference type="InterPro" id="IPR000515">
    <property type="entry name" value="MetI-like"/>
</dbReference>
<dbReference type="STRING" id="460384.SAMN05216313_11265"/>
<gene>
    <name evidence="9" type="ORF">SAMN05216313_11265</name>
</gene>